<name>A0A9W7GDM9_9STRA</name>
<sequence>MMKSMMGSSKAVTPRKSADENVQEEDIDLENVKYGDVVFLK</sequence>
<gene>
    <name evidence="2" type="ORF">TrCOL_g11544</name>
</gene>
<keyword evidence="3" id="KW-1185">Reference proteome</keyword>
<proteinExistence type="predicted"/>
<feature type="compositionally biased region" description="Polar residues" evidence="1">
    <location>
        <begin position="1"/>
        <end position="11"/>
    </location>
</feature>
<dbReference type="Proteomes" id="UP001165065">
    <property type="component" value="Unassembled WGS sequence"/>
</dbReference>
<evidence type="ECO:0000256" key="1">
    <source>
        <dbReference type="SAM" id="MobiDB-lite"/>
    </source>
</evidence>
<organism evidence="2 3">
    <name type="scientific">Triparma columacea</name>
    <dbReference type="NCBI Taxonomy" id="722753"/>
    <lineage>
        <taxon>Eukaryota</taxon>
        <taxon>Sar</taxon>
        <taxon>Stramenopiles</taxon>
        <taxon>Ochrophyta</taxon>
        <taxon>Bolidophyceae</taxon>
        <taxon>Parmales</taxon>
        <taxon>Triparmaceae</taxon>
        <taxon>Triparma</taxon>
    </lineage>
</organism>
<reference evidence="3" key="1">
    <citation type="journal article" date="2023" name="Commun. Biol.">
        <title>Genome analysis of Parmales, the sister group of diatoms, reveals the evolutionary specialization of diatoms from phago-mixotrophs to photoautotrophs.</title>
        <authorList>
            <person name="Ban H."/>
            <person name="Sato S."/>
            <person name="Yoshikawa S."/>
            <person name="Yamada K."/>
            <person name="Nakamura Y."/>
            <person name="Ichinomiya M."/>
            <person name="Sato N."/>
            <person name="Blanc-Mathieu R."/>
            <person name="Endo H."/>
            <person name="Kuwata A."/>
            <person name="Ogata H."/>
        </authorList>
    </citation>
    <scope>NUCLEOTIDE SEQUENCE [LARGE SCALE GENOMIC DNA]</scope>
</reference>
<dbReference type="EMBL" id="BRYA01001406">
    <property type="protein sequence ID" value="GMI42535.1"/>
    <property type="molecule type" value="Genomic_DNA"/>
</dbReference>
<feature type="region of interest" description="Disordered" evidence="1">
    <location>
        <begin position="1"/>
        <end position="24"/>
    </location>
</feature>
<comment type="caution">
    <text evidence="2">The sequence shown here is derived from an EMBL/GenBank/DDBJ whole genome shotgun (WGS) entry which is preliminary data.</text>
</comment>
<feature type="non-terminal residue" evidence="2">
    <location>
        <position position="41"/>
    </location>
</feature>
<evidence type="ECO:0000313" key="2">
    <source>
        <dbReference type="EMBL" id="GMI42535.1"/>
    </source>
</evidence>
<accession>A0A9W7GDM9</accession>
<protein>
    <submittedName>
        <fullName evidence="2">Uncharacterized protein</fullName>
    </submittedName>
</protein>
<dbReference type="AlphaFoldDB" id="A0A9W7GDM9"/>
<evidence type="ECO:0000313" key="3">
    <source>
        <dbReference type="Proteomes" id="UP001165065"/>
    </source>
</evidence>